<evidence type="ECO:0000313" key="2">
    <source>
        <dbReference type="EMBL" id="GAA1663102.1"/>
    </source>
</evidence>
<dbReference type="RefSeq" id="WP_344307662.1">
    <property type="nucleotide sequence ID" value="NZ_BAAANY010000003.1"/>
</dbReference>
<evidence type="ECO:0000313" key="3">
    <source>
        <dbReference type="Proteomes" id="UP001500618"/>
    </source>
</evidence>
<keyword evidence="3" id="KW-1185">Reference proteome</keyword>
<evidence type="ECO:0000256" key="1">
    <source>
        <dbReference type="SAM" id="MobiDB-lite"/>
    </source>
</evidence>
<gene>
    <name evidence="2" type="ORF">GCM10009765_10720</name>
</gene>
<feature type="region of interest" description="Disordered" evidence="1">
    <location>
        <begin position="127"/>
        <end position="147"/>
    </location>
</feature>
<sequence length="147" mass="16495">MNSSDTWTRTHERQDLLSELCSVAGRVGPDDLRATYGERIDAVFDDYDHFLGAAFRRWFTAFAAGLDTLLDEDAGDVAVAARGLASDLWRRNPGLWAIVDTYRESPAWRRQRQFLLATLGLDLDAVTEPAGGRREPAPTRSWLQRVG</sequence>
<proteinExistence type="predicted"/>
<protein>
    <submittedName>
        <fullName evidence="2">Uncharacterized protein</fullName>
    </submittedName>
</protein>
<reference evidence="2 3" key="1">
    <citation type="journal article" date="2019" name="Int. J. Syst. Evol. Microbiol.">
        <title>The Global Catalogue of Microorganisms (GCM) 10K type strain sequencing project: providing services to taxonomists for standard genome sequencing and annotation.</title>
        <authorList>
            <consortium name="The Broad Institute Genomics Platform"/>
            <consortium name="The Broad Institute Genome Sequencing Center for Infectious Disease"/>
            <person name="Wu L."/>
            <person name="Ma J."/>
        </authorList>
    </citation>
    <scope>NUCLEOTIDE SEQUENCE [LARGE SCALE GENOMIC DNA]</scope>
    <source>
        <strain evidence="2 3">JCM 14718</strain>
    </source>
</reference>
<organism evidence="2 3">
    <name type="scientific">Fodinicola feengrottensis</name>
    <dbReference type="NCBI Taxonomy" id="435914"/>
    <lineage>
        <taxon>Bacteria</taxon>
        <taxon>Bacillati</taxon>
        <taxon>Actinomycetota</taxon>
        <taxon>Actinomycetes</taxon>
        <taxon>Mycobacteriales</taxon>
        <taxon>Fodinicola</taxon>
    </lineage>
</organism>
<dbReference type="Proteomes" id="UP001500618">
    <property type="component" value="Unassembled WGS sequence"/>
</dbReference>
<accession>A0ABN2G117</accession>
<comment type="caution">
    <text evidence="2">The sequence shown here is derived from an EMBL/GenBank/DDBJ whole genome shotgun (WGS) entry which is preliminary data.</text>
</comment>
<dbReference type="EMBL" id="BAAANY010000003">
    <property type="protein sequence ID" value="GAA1663102.1"/>
    <property type="molecule type" value="Genomic_DNA"/>
</dbReference>
<name>A0ABN2G117_9ACTN</name>